<organism evidence="1 2">
    <name type="scientific">Dipteronia dyeriana</name>
    <dbReference type="NCBI Taxonomy" id="168575"/>
    <lineage>
        <taxon>Eukaryota</taxon>
        <taxon>Viridiplantae</taxon>
        <taxon>Streptophyta</taxon>
        <taxon>Embryophyta</taxon>
        <taxon>Tracheophyta</taxon>
        <taxon>Spermatophyta</taxon>
        <taxon>Magnoliopsida</taxon>
        <taxon>eudicotyledons</taxon>
        <taxon>Gunneridae</taxon>
        <taxon>Pentapetalae</taxon>
        <taxon>rosids</taxon>
        <taxon>malvids</taxon>
        <taxon>Sapindales</taxon>
        <taxon>Sapindaceae</taxon>
        <taxon>Hippocastanoideae</taxon>
        <taxon>Acereae</taxon>
        <taxon>Dipteronia</taxon>
    </lineage>
</organism>
<evidence type="ECO:0000313" key="1">
    <source>
        <dbReference type="EMBL" id="KAK2659920.1"/>
    </source>
</evidence>
<dbReference type="InterPro" id="IPR010325">
    <property type="entry name" value="Rhamnogal_lyase"/>
</dbReference>
<dbReference type="Pfam" id="PF06045">
    <property type="entry name" value="Rhamnogal_lyase"/>
    <property type="match status" value="1"/>
</dbReference>
<dbReference type="Proteomes" id="UP001280121">
    <property type="component" value="Unassembled WGS sequence"/>
</dbReference>
<dbReference type="PANTHER" id="PTHR32018">
    <property type="entry name" value="RHAMNOGALACTURONATE LYASE FAMILY PROTEIN"/>
    <property type="match status" value="1"/>
</dbReference>
<sequence>MVMADKHMPLPEDRSTGRGQPLAYPEVVLLVNPTDYVLRGEVDDKYQYSCENKDLKVHEWLCYGPQ</sequence>
<reference evidence="1" key="1">
    <citation type="journal article" date="2023" name="Plant J.">
        <title>Genome sequences and population genomics provide insights into the demographic history, inbreeding, and mutation load of two 'living fossil' tree species of Dipteronia.</title>
        <authorList>
            <person name="Feng Y."/>
            <person name="Comes H.P."/>
            <person name="Chen J."/>
            <person name="Zhu S."/>
            <person name="Lu R."/>
            <person name="Zhang X."/>
            <person name="Li P."/>
            <person name="Qiu J."/>
            <person name="Olsen K.M."/>
            <person name="Qiu Y."/>
        </authorList>
    </citation>
    <scope>NUCLEOTIDE SEQUENCE</scope>
    <source>
        <strain evidence="1">KIB01</strain>
    </source>
</reference>
<comment type="caution">
    <text evidence="1">The sequence shown here is derived from an EMBL/GenBank/DDBJ whole genome shotgun (WGS) entry which is preliminary data.</text>
</comment>
<dbReference type="PANTHER" id="PTHR32018:SF8">
    <property type="entry name" value="RHAMNOGALACTURONAN ENDOLYASE"/>
    <property type="match status" value="1"/>
</dbReference>
<proteinExistence type="predicted"/>
<accession>A0AAE0CQJ7</accession>
<gene>
    <name evidence="1" type="ORF">Ddye_006453</name>
</gene>
<protein>
    <submittedName>
        <fullName evidence="1">Uncharacterized protein</fullName>
    </submittedName>
</protein>
<keyword evidence="2" id="KW-1185">Reference proteome</keyword>
<dbReference type="AlphaFoldDB" id="A0AAE0CQJ7"/>
<evidence type="ECO:0000313" key="2">
    <source>
        <dbReference type="Proteomes" id="UP001280121"/>
    </source>
</evidence>
<name>A0AAE0CQJ7_9ROSI</name>
<dbReference type="InterPro" id="IPR051850">
    <property type="entry name" value="Polysacch_Lyase_4"/>
</dbReference>
<dbReference type="EMBL" id="JANJYI010000002">
    <property type="protein sequence ID" value="KAK2659920.1"/>
    <property type="molecule type" value="Genomic_DNA"/>
</dbReference>